<evidence type="ECO:0000313" key="1">
    <source>
        <dbReference type="EMBL" id="CAD8750840.1"/>
    </source>
</evidence>
<protein>
    <recommendedName>
        <fullName evidence="2">ABM domain-containing protein</fullName>
    </recommendedName>
</protein>
<reference evidence="1" key="1">
    <citation type="submission" date="2021-01" db="EMBL/GenBank/DDBJ databases">
        <authorList>
            <person name="Corre E."/>
            <person name="Pelletier E."/>
            <person name="Niang G."/>
            <person name="Scheremetjew M."/>
            <person name="Finn R."/>
            <person name="Kale V."/>
            <person name="Holt S."/>
            <person name="Cochrane G."/>
            <person name="Meng A."/>
            <person name="Brown T."/>
            <person name="Cohen L."/>
        </authorList>
    </citation>
    <scope>NUCLEOTIDE SEQUENCE</scope>
    <source>
        <strain evidence="1">CCMP441</strain>
    </source>
</reference>
<accession>A0A6U2CM87</accession>
<dbReference type="EMBL" id="HBFK01028515">
    <property type="protein sequence ID" value="CAD8750840.1"/>
    <property type="molecule type" value="Transcribed_RNA"/>
</dbReference>
<name>A0A6U2CM87_HEMAN</name>
<evidence type="ECO:0008006" key="2">
    <source>
        <dbReference type="Google" id="ProtNLM"/>
    </source>
</evidence>
<sequence length="134" mass="14851">MATGYEGKTQITIMVSVPAEQEKAGDEIFERHKKWMQSTHGPWGLLFYTVCKNKELSAPLDQSSAPTGKIIFTLTEVYASPEGLQKHWSSAPTDIPDVFKDFAAFCTTEGHQLMLMHGAPVVRSLYPGDCAFKP</sequence>
<proteinExistence type="predicted"/>
<gene>
    <name evidence="1" type="ORF">HAND1043_LOCUS17346</name>
</gene>
<dbReference type="AlphaFoldDB" id="A0A6U2CM87"/>
<organism evidence="1">
    <name type="scientific">Hemiselmis andersenii</name>
    <name type="common">Cryptophyte alga</name>
    <dbReference type="NCBI Taxonomy" id="464988"/>
    <lineage>
        <taxon>Eukaryota</taxon>
        <taxon>Cryptophyceae</taxon>
        <taxon>Cryptomonadales</taxon>
        <taxon>Hemiselmidaceae</taxon>
        <taxon>Hemiselmis</taxon>
    </lineage>
</organism>